<evidence type="ECO:0000256" key="1">
    <source>
        <dbReference type="ARBA" id="ARBA00004127"/>
    </source>
</evidence>
<keyword evidence="8" id="KW-1185">Reference proteome</keyword>
<evidence type="ECO:0000256" key="5">
    <source>
        <dbReference type="ARBA" id="ARBA00022989"/>
    </source>
</evidence>
<dbReference type="AlphaFoldDB" id="A0A381DLQ8"/>
<dbReference type="PANTHER" id="PTHR43337:SF1">
    <property type="entry name" value="XANTHINE_URACIL PERMEASE C887.17-RELATED"/>
    <property type="match status" value="1"/>
</dbReference>
<keyword evidence="6" id="KW-0472">Membrane</keyword>
<name>A0A381DLQ8_9BACT</name>
<protein>
    <submittedName>
        <fullName evidence="7">Xanthine/uracil permease family protein</fullName>
    </submittedName>
</protein>
<dbReference type="GO" id="GO:0005345">
    <property type="term" value="F:purine nucleobase transmembrane transporter activity"/>
    <property type="evidence" value="ECO:0007669"/>
    <property type="project" value="TreeGrafter"/>
</dbReference>
<evidence type="ECO:0000256" key="4">
    <source>
        <dbReference type="ARBA" id="ARBA00022692"/>
    </source>
</evidence>
<dbReference type="GO" id="GO:0005886">
    <property type="term" value="C:plasma membrane"/>
    <property type="evidence" value="ECO:0007669"/>
    <property type="project" value="TreeGrafter"/>
</dbReference>
<sequence>MNFFKLKENNTSIKQELNAGLTTFLTMVYIVPVNAIIMSKAGMPVDVVLTATALLTMIATIVNGLWANTPIAMSVGMGLNAYFAFGIVLAGKASWQTSLGIVFISAFIFFILSFTNFRIWILKSIPMDLRRAISAGIGAFIAFIGLKQMGFISSNSETLVALGNFSDKNVILGVIGLFFVIASWAFKIKGGFILAVIATSIVAWIFGFNEAPNTIFSMPSSVSPIFLELDIIGALKLSLVPVIITFFITHLFDSLGTLSGVGNRAGIFDNKDGLVKLEKTLQADSGMAVVGSCFGLSTITAFAESASGVEAGGRTGLCAVFTGLFFILTLFMLPFFKSIPANAIYPVLVMVGILMFSELGRINFKDQATSVTSFLIVMLMPLTYSITNGLACGFLVYLFIKLIKKEFEDINLGIITLSLISLIAFLVY</sequence>
<dbReference type="GO" id="GO:0012505">
    <property type="term" value="C:endomembrane system"/>
    <property type="evidence" value="ECO:0007669"/>
    <property type="project" value="UniProtKB-SubCell"/>
</dbReference>
<gene>
    <name evidence="7" type="primary">yicO</name>
    <name evidence="7" type="ORF">NCTC12475_01747</name>
</gene>
<dbReference type="InterPro" id="IPR045018">
    <property type="entry name" value="Azg-like"/>
</dbReference>
<evidence type="ECO:0000313" key="8">
    <source>
        <dbReference type="Proteomes" id="UP000254920"/>
    </source>
</evidence>
<dbReference type="OrthoDB" id="9808458at2"/>
<dbReference type="PANTHER" id="PTHR43337">
    <property type="entry name" value="XANTHINE/URACIL PERMEASE C887.17-RELATED"/>
    <property type="match status" value="1"/>
</dbReference>
<organism evidence="7 8">
    <name type="scientific">Campylobacter sputorum subsp. sputorum</name>
    <dbReference type="NCBI Taxonomy" id="32024"/>
    <lineage>
        <taxon>Bacteria</taxon>
        <taxon>Pseudomonadati</taxon>
        <taxon>Campylobacterota</taxon>
        <taxon>Epsilonproteobacteria</taxon>
        <taxon>Campylobacterales</taxon>
        <taxon>Campylobacteraceae</taxon>
        <taxon>Campylobacter</taxon>
    </lineage>
</organism>
<evidence type="ECO:0000256" key="3">
    <source>
        <dbReference type="ARBA" id="ARBA00022448"/>
    </source>
</evidence>
<keyword evidence="5" id="KW-1133">Transmembrane helix</keyword>
<accession>A0A381DLQ8</accession>
<dbReference type="RefSeq" id="WP_089182243.1">
    <property type="nucleotide sequence ID" value="NZ_CP043427.1"/>
</dbReference>
<dbReference type="Proteomes" id="UP000254920">
    <property type="component" value="Unassembled WGS sequence"/>
</dbReference>
<dbReference type="Pfam" id="PF00860">
    <property type="entry name" value="Xan_ur_permease"/>
    <property type="match status" value="1"/>
</dbReference>
<dbReference type="InterPro" id="IPR006043">
    <property type="entry name" value="NCS2"/>
</dbReference>
<dbReference type="GeneID" id="93090385"/>
<evidence type="ECO:0000313" key="7">
    <source>
        <dbReference type="EMBL" id="SUX11520.1"/>
    </source>
</evidence>
<evidence type="ECO:0000256" key="6">
    <source>
        <dbReference type="ARBA" id="ARBA00023136"/>
    </source>
</evidence>
<keyword evidence="4" id="KW-0812">Transmembrane</keyword>
<comment type="subcellular location">
    <subcellularLocation>
        <location evidence="1">Endomembrane system</location>
        <topology evidence="1">Multi-pass membrane protein</topology>
    </subcellularLocation>
</comment>
<dbReference type="STRING" id="32024.GCA_000788295_00354"/>
<reference evidence="7 8" key="1">
    <citation type="submission" date="2018-06" db="EMBL/GenBank/DDBJ databases">
        <authorList>
            <consortium name="Pathogen Informatics"/>
            <person name="Doyle S."/>
        </authorList>
    </citation>
    <scope>NUCLEOTIDE SEQUENCE [LARGE SCALE GENOMIC DNA]</scope>
    <source>
        <strain evidence="7 8">NCTC12475</strain>
    </source>
</reference>
<evidence type="ECO:0000256" key="2">
    <source>
        <dbReference type="ARBA" id="ARBA00005697"/>
    </source>
</evidence>
<proteinExistence type="inferred from homology"/>
<dbReference type="EMBL" id="UFVD01000001">
    <property type="protein sequence ID" value="SUX11520.1"/>
    <property type="molecule type" value="Genomic_DNA"/>
</dbReference>
<keyword evidence="3" id="KW-0813">Transport</keyword>
<comment type="similarity">
    <text evidence="2">Belongs to the nucleobase:cation symporter-2 (NCS2) (TC 2.A.40) family. Azg-like subfamily.</text>
</comment>